<evidence type="ECO:0000259" key="2">
    <source>
        <dbReference type="Pfam" id="PF17389"/>
    </source>
</evidence>
<evidence type="ECO:0000313" key="3">
    <source>
        <dbReference type="EMBL" id="MDQ8193695.1"/>
    </source>
</evidence>
<feature type="domain" description="Alpha-L-rhamnosidase concanavalin-like" evidence="1">
    <location>
        <begin position="227"/>
        <end position="308"/>
    </location>
</feature>
<proteinExistence type="predicted"/>
<keyword evidence="4" id="KW-1185">Reference proteome</keyword>
<dbReference type="GO" id="GO:0016787">
    <property type="term" value="F:hydrolase activity"/>
    <property type="evidence" value="ECO:0007669"/>
    <property type="project" value="UniProtKB-KW"/>
</dbReference>
<dbReference type="SUPFAM" id="SSF48208">
    <property type="entry name" value="Six-hairpin glycosidases"/>
    <property type="match status" value="1"/>
</dbReference>
<dbReference type="Pfam" id="PF17389">
    <property type="entry name" value="Bac_rhamnosid6H"/>
    <property type="match status" value="1"/>
</dbReference>
<organism evidence="3 4">
    <name type="scientific">Thalassobacterium sedimentorum</name>
    <dbReference type="NCBI Taxonomy" id="3041258"/>
    <lineage>
        <taxon>Bacteria</taxon>
        <taxon>Pseudomonadati</taxon>
        <taxon>Verrucomicrobiota</taxon>
        <taxon>Opitutia</taxon>
        <taxon>Puniceicoccales</taxon>
        <taxon>Coraliomargaritaceae</taxon>
        <taxon>Thalassobacterium</taxon>
    </lineage>
</organism>
<dbReference type="RefSeq" id="WP_308984178.1">
    <property type="nucleotide sequence ID" value="NZ_JARXIC010000005.1"/>
</dbReference>
<protein>
    <submittedName>
        <fullName evidence="3">Family 78 glycoside hydrolase catalytic domain</fullName>
    </submittedName>
</protein>
<dbReference type="EMBL" id="JARXIC010000005">
    <property type="protein sequence ID" value="MDQ8193695.1"/>
    <property type="molecule type" value="Genomic_DNA"/>
</dbReference>
<dbReference type="InterPro" id="IPR012341">
    <property type="entry name" value="6hp_glycosidase-like_sf"/>
</dbReference>
<accession>A0ABU1AFY5</accession>
<dbReference type="Gene3D" id="2.60.120.260">
    <property type="entry name" value="Galactose-binding domain-like"/>
    <property type="match status" value="1"/>
</dbReference>
<dbReference type="PANTHER" id="PTHR34987:SF4">
    <property type="entry name" value="ALPHA-L-RHAMNOSIDASE C-TERMINAL DOMAIN-CONTAINING PROTEIN"/>
    <property type="match status" value="1"/>
</dbReference>
<dbReference type="InterPro" id="IPR008902">
    <property type="entry name" value="Rhamnosid_concanavalin"/>
</dbReference>
<sequence length="763" mass="86664">MLNLFKIGEGLETDSYWQLRAQVELAERTRVVLRFTGASWFELALNGDFIEEGPHRTPECAIEYQSVEFHLEPGLHVFAVLLHYEGVTTRLMEADVEPFFAYACELAGKSHALEWRIQKCEAFRRTGRRIGCVLGWSEWVDTRLLAKNWKLADFDDSDWTLMLPEVDLLKSTPINMAEMQRHRCRCEVIEQGNLAPMSMYDHDPAMSFAIRDLNPTEIPVGGLWWRYDLGRVQLGHVDFELDLPAGALVQVAYAESLTQGRVVPYLKSGGGTDSCPLDTFVAQGGRQKFRPMKPKGARYIELHVLANAASIRMHAFDFVERCYYPVSSEGSFETSDPLLNRIWQVGVDTLRSCAEDVITDNPSRERGQWLGDVVGPGMDILSVAYSDLRPLARGLRQAAQCAREDGLIPAVYPGTREYLPSFSIQWVSALPQYYKLGGDLAMLKELYPAACKNINFFEPYRVRGGLRRNPDLWNFVDWGYQGSASVFLDNSPQDVSMDPALSFFYLKALKSLSWWAERIGQHEDVASYDAKYQTLLEELKQTSLSQFSPDMGFHSAALALGQGLFTDSDCERCVEFLQEHIESCFPNNLSAPRLSDTRVESTQLITPFFMHFVLPVLAENGAIEFVIEQFRSCWGWMLDQGVTTWFEVFDTRWSHCHQWSGCPTWIMSRYILGLQPRFDLGERVYHFRPMAGGMSYAKGTYPTSSGALIDLSWKLQDDGVFQCSIRTTENIRLQLADGRELLVNGELDFEYHQGAVVLDTTVV</sequence>
<evidence type="ECO:0000313" key="4">
    <source>
        <dbReference type="Proteomes" id="UP001243717"/>
    </source>
</evidence>
<keyword evidence="3" id="KW-0378">Hydrolase</keyword>
<dbReference type="Pfam" id="PF05592">
    <property type="entry name" value="Bac_rhamnosid"/>
    <property type="match status" value="1"/>
</dbReference>
<evidence type="ECO:0000259" key="1">
    <source>
        <dbReference type="Pfam" id="PF05592"/>
    </source>
</evidence>
<dbReference type="PANTHER" id="PTHR34987">
    <property type="entry name" value="C, PUTATIVE (AFU_ORTHOLOGUE AFUA_3G02880)-RELATED"/>
    <property type="match status" value="1"/>
</dbReference>
<feature type="domain" description="Alpha-L-rhamnosidase six-hairpin glycosidase" evidence="2">
    <location>
        <begin position="329"/>
        <end position="668"/>
    </location>
</feature>
<dbReference type="Proteomes" id="UP001243717">
    <property type="component" value="Unassembled WGS sequence"/>
</dbReference>
<dbReference type="Gene3D" id="2.60.420.10">
    <property type="entry name" value="Maltose phosphorylase, domain 3"/>
    <property type="match status" value="1"/>
</dbReference>
<dbReference type="Gene3D" id="1.50.10.10">
    <property type="match status" value="1"/>
</dbReference>
<dbReference type="InterPro" id="IPR008928">
    <property type="entry name" value="6-hairpin_glycosidase_sf"/>
</dbReference>
<name>A0ABU1AFY5_9BACT</name>
<comment type="caution">
    <text evidence="3">The sequence shown here is derived from an EMBL/GenBank/DDBJ whole genome shotgun (WGS) entry which is preliminary data.</text>
</comment>
<gene>
    <name evidence="3" type="ORF">QEH59_04630</name>
</gene>
<reference evidence="3 4" key="1">
    <citation type="submission" date="2023-04" db="EMBL/GenBank/DDBJ databases">
        <title>A novel bacteria isolated from coastal sediment.</title>
        <authorList>
            <person name="Liu X.-J."/>
            <person name="Du Z.-J."/>
        </authorList>
    </citation>
    <scope>NUCLEOTIDE SEQUENCE [LARGE SCALE GENOMIC DNA]</scope>
    <source>
        <strain evidence="3 4">SDUM461004</strain>
    </source>
</reference>
<dbReference type="InterPro" id="IPR035396">
    <property type="entry name" value="Bac_rhamnosid6H"/>
</dbReference>